<feature type="domain" description="Hydantoinase B/oxoprolinase" evidence="1">
    <location>
        <begin position="46"/>
        <end position="620"/>
    </location>
</feature>
<name>A0A090DJU1_MESPL</name>
<dbReference type="STRING" id="69974.MPLDJ20_40114"/>
<dbReference type="GO" id="GO:0006749">
    <property type="term" value="P:glutathione metabolic process"/>
    <property type="evidence" value="ECO:0007669"/>
    <property type="project" value="TreeGrafter"/>
</dbReference>
<evidence type="ECO:0000259" key="1">
    <source>
        <dbReference type="Pfam" id="PF02538"/>
    </source>
</evidence>
<protein>
    <submittedName>
        <fullName evidence="2">Hydantoin utilization protein B</fullName>
    </submittedName>
</protein>
<dbReference type="AlphaFoldDB" id="A0A090DJU1"/>
<reference evidence="3" key="1">
    <citation type="submission" date="2014-08" db="EMBL/GenBank/DDBJ databases">
        <authorList>
            <person name="Moulin L."/>
        </authorList>
    </citation>
    <scope>NUCLEOTIDE SEQUENCE [LARGE SCALE GENOMIC DNA]</scope>
</reference>
<dbReference type="EMBL" id="CCMZ01000015">
    <property type="protein sequence ID" value="CDX16356.1"/>
    <property type="molecule type" value="Genomic_DNA"/>
</dbReference>
<evidence type="ECO:0000313" key="3">
    <source>
        <dbReference type="Proteomes" id="UP000045285"/>
    </source>
</evidence>
<dbReference type="GO" id="GO:0017168">
    <property type="term" value="F:5-oxoprolinase (ATP-hydrolyzing) activity"/>
    <property type="evidence" value="ECO:0007669"/>
    <property type="project" value="TreeGrafter"/>
</dbReference>
<dbReference type="InterPro" id="IPR045079">
    <property type="entry name" value="Oxoprolinase-like"/>
</dbReference>
<proteinExistence type="predicted"/>
<dbReference type="InterPro" id="IPR003692">
    <property type="entry name" value="Hydantoinase_B"/>
</dbReference>
<dbReference type="PANTHER" id="PTHR11365">
    <property type="entry name" value="5-OXOPROLINASE RELATED"/>
    <property type="match status" value="1"/>
</dbReference>
<keyword evidence="3" id="KW-1185">Reference proteome</keyword>
<gene>
    <name evidence="2" type="ORF">MPL3356_220023</name>
</gene>
<evidence type="ECO:0000313" key="2">
    <source>
        <dbReference type="EMBL" id="CDX16356.1"/>
    </source>
</evidence>
<sequence length="737" mass="81918">MRRANAMLDKPASALRIRERLIESERLMDETGCYDGITELELRNQDPLKFETLHTKLRAYCVSAREMARRISASPGVREVGEMVVAIYTPEGDAIALSNGIMVHVHTMSRFIKWMIRNGYEENPQIRDGDIFANNDAFIGTVQVPDVMDVVPIFHSGKLVGWAGAVCHELEAGGITPGGDVALAQERFTEGLFVCAEKVGENDELRRDYVIRCERNLRMPIYWVLDEKAKVASCIDMRESVKALIDEIGLDYWMQVSKEFIEEGRRAQLARTRQLTVPGIYRGHTFYGHVTAGKPGYQPLGDPNWLYNIPIEMEITSDGKIVMDFEGTQPWGYHSMNCTPAGMDGGMFVTLTQHMNFEGLVNDGAWMATELKLPHGTWTNPDNEMVATATSWALLLPAYGVFQRLLSRSFIARGFVEEAFVGQVNSPMIEMGGQSQYGTPFGMAHFECAAAGSGALAVKDGLDTAYVGWNPESDMGNIEIWEQNMPMLYIGRSIVPNSGGAGKYRGGCSFLSTWLVSKTDHLRLVTSEHSSRVFDNGGLCGGYPAPTCQKHRAVRDSNIFELAENGAPLAHHTGTNPYRSELEVRLEGDHVTLEGPYITAPHKTGDVFTHSYNGGGGYGDVLERDPVKTAWDVENGFLTKEAAEGIFGIVLDEDEEGFPVANLEATKRHRAEMRAKRLARAKPVSEWIAKERERVKAADFAPEVKKMYASAIKLSPRFTRDFSTFWDVDAKSTFGVE</sequence>
<dbReference type="PANTHER" id="PTHR11365:SF23">
    <property type="entry name" value="HYPOTHETICAL 5-OXOPROLINASE (EUROFUNG)-RELATED"/>
    <property type="match status" value="1"/>
</dbReference>
<dbReference type="GO" id="GO:0005829">
    <property type="term" value="C:cytosol"/>
    <property type="evidence" value="ECO:0007669"/>
    <property type="project" value="TreeGrafter"/>
</dbReference>
<dbReference type="Proteomes" id="UP000045285">
    <property type="component" value="Unassembled WGS sequence"/>
</dbReference>
<accession>A0A090DJU1</accession>
<dbReference type="Pfam" id="PF02538">
    <property type="entry name" value="Hydantoinase_B"/>
    <property type="match status" value="1"/>
</dbReference>
<organism evidence="2 3">
    <name type="scientific">Mesorhizobium plurifarium</name>
    <dbReference type="NCBI Taxonomy" id="69974"/>
    <lineage>
        <taxon>Bacteria</taxon>
        <taxon>Pseudomonadati</taxon>
        <taxon>Pseudomonadota</taxon>
        <taxon>Alphaproteobacteria</taxon>
        <taxon>Hyphomicrobiales</taxon>
        <taxon>Phyllobacteriaceae</taxon>
        <taxon>Mesorhizobium</taxon>
    </lineage>
</organism>